<dbReference type="EMBL" id="CP163435">
    <property type="protein sequence ID" value="XDQ31379.1"/>
    <property type="molecule type" value="Genomic_DNA"/>
</dbReference>
<name>A0AB39PLX2_9ACTN</name>
<proteinExistence type="predicted"/>
<dbReference type="Pfam" id="PF19746">
    <property type="entry name" value="DUF6233"/>
    <property type="match status" value="1"/>
</dbReference>
<feature type="region of interest" description="Disordered" evidence="1">
    <location>
        <begin position="20"/>
        <end position="49"/>
    </location>
</feature>
<dbReference type="AlphaFoldDB" id="A0AB39PLX2"/>
<evidence type="ECO:0000256" key="1">
    <source>
        <dbReference type="SAM" id="MobiDB-lite"/>
    </source>
</evidence>
<organism evidence="2">
    <name type="scientific">Streptomyces sp. R21</name>
    <dbReference type="NCBI Taxonomy" id="3238627"/>
    <lineage>
        <taxon>Bacteria</taxon>
        <taxon>Bacillati</taxon>
        <taxon>Actinomycetota</taxon>
        <taxon>Actinomycetes</taxon>
        <taxon>Kitasatosporales</taxon>
        <taxon>Streptomycetaceae</taxon>
        <taxon>Streptomyces</taxon>
    </lineage>
</organism>
<dbReference type="InterPro" id="IPR046200">
    <property type="entry name" value="DUF6233"/>
</dbReference>
<protein>
    <submittedName>
        <fullName evidence="2">DUF6233 domain-containing protein</fullName>
    </submittedName>
</protein>
<evidence type="ECO:0000313" key="2">
    <source>
        <dbReference type="EMBL" id="XDQ31379.1"/>
    </source>
</evidence>
<feature type="compositionally biased region" description="Basic and acidic residues" evidence="1">
    <location>
        <begin position="24"/>
        <end position="33"/>
    </location>
</feature>
<accession>A0AB39PLX2</accession>
<gene>
    <name evidence="2" type="ORF">AB5J56_44755</name>
</gene>
<dbReference type="RefSeq" id="WP_369242231.1">
    <property type="nucleotide sequence ID" value="NZ_CP163435.1"/>
</dbReference>
<sequence>MRVWHSLWLRRIDTKIAAVQQRGAEQKRGERNRPPTPDGIVELGIGNGRPDTEVHVDGCYAAGTRQRAVSRHEAQRLLAVGLRACSHCHPDTELGILDCPLAHSASSAELRRKVTGLLEAPQLTPA</sequence>
<reference evidence="2" key="1">
    <citation type="submission" date="2024-07" db="EMBL/GenBank/DDBJ databases">
        <authorList>
            <person name="Yu S.T."/>
        </authorList>
    </citation>
    <scope>NUCLEOTIDE SEQUENCE</scope>
    <source>
        <strain evidence="2">R21</strain>
    </source>
</reference>